<evidence type="ECO:0008006" key="4">
    <source>
        <dbReference type="Google" id="ProtNLM"/>
    </source>
</evidence>
<dbReference type="GO" id="GO:0008289">
    <property type="term" value="F:lipid binding"/>
    <property type="evidence" value="ECO:0007669"/>
    <property type="project" value="UniProtKB-KW"/>
</dbReference>
<evidence type="ECO:0000256" key="1">
    <source>
        <dbReference type="ARBA" id="ARBA00023121"/>
    </source>
</evidence>
<dbReference type="Gene3D" id="3.30.1180.10">
    <property type="match status" value="1"/>
</dbReference>
<dbReference type="RefSeq" id="WP_203692537.1">
    <property type="nucleotide sequence ID" value="NZ_BAAALC010000030.1"/>
</dbReference>
<sequence length="292" mass="29591">MSVAVVTDSTAYLPATVADGSLTVVPLHVVLGGVSGREGVEVYPAEVAVALAARRVAVTTSQPTPAEFAQVYDKLFATGVDGIVSVHLAGALSGTLGAASTAAGEAAGPVEIVDSCSAAMGVGFPALAAARAAAQGEDLAGVRDAALHTIDRTSTFFYVDTLEHLRRGGRINAASALLGTALAVKPLLEVSAGGITMRDKVRTAARALDRLVALALEAAGDGPVEVAVHHLAAAERADWVAQALRERLGDRLCELYTSEVGAVVAAHVGPGLAGVVVHRLPEAAQSLLDDQL</sequence>
<dbReference type="PANTHER" id="PTHR33434:SF2">
    <property type="entry name" value="FATTY ACID-BINDING PROTEIN TM_1468"/>
    <property type="match status" value="1"/>
</dbReference>
<dbReference type="InterPro" id="IPR050270">
    <property type="entry name" value="DegV_domain_contain"/>
</dbReference>
<comment type="caution">
    <text evidence="2">The sequence shown here is derived from an EMBL/GenBank/DDBJ whole genome shotgun (WGS) entry which is preliminary data.</text>
</comment>
<proteinExistence type="predicted"/>
<dbReference type="InterPro" id="IPR043168">
    <property type="entry name" value="DegV_C"/>
</dbReference>
<dbReference type="PANTHER" id="PTHR33434">
    <property type="entry name" value="DEGV DOMAIN-CONTAINING PROTEIN DR_1986-RELATED"/>
    <property type="match status" value="1"/>
</dbReference>
<organism evidence="2 3">
    <name type="scientific">Catellatospora coxensis</name>
    <dbReference type="NCBI Taxonomy" id="310354"/>
    <lineage>
        <taxon>Bacteria</taxon>
        <taxon>Bacillati</taxon>
        <taxon>Actinomycetota</taxon>
        <taxon>Actinomycetes</taxon>
        <taxon>Micromonosporales</taxon>
        <taxon>Micromonosporaceae</taxon>
        <taxon>Catellatospora</taxon>
    </lineage>
</organism>
<dbReference type="SUPFAM" id="SSF82549">
    <property type="entry name" value="DAK1/DegV-like"/>
    <property type="match status" value="1"/>
</dbReference>
<accession>A0A8J3L009</accession>
<keyword evidence="3" id="KW-1185">Reference proteome</keyword>
<dbReference type="Gene3D" id="3.40.50.10170">
    <property type="match status" value="1"/>
</dbReference>
<dbReference type="PROSITE" id="PS51482">
    <property type="entry name" value="DEGV"/>
    <property type="match status" value="1"/>
</dbReference>
<dbReference type="AlphaFoldDB" id="A0A8J3L009"/>
<dbReference type="Proteomes" id="UP000630887">
    <property type="component" value="Unassembled WGS sequence"/>
</dbReference>
<evidence type="ECO:0000313" key="3">
    <source>
        <dbReference type="Proteomes" id="UP000630887"/>
    </source>
</evidence>
<dbReference type="EMBL" id="BONI01000020">
    <property type="protein sequence ID" value="GIG06156.1"/>
    <property type="molecule type" value="Genomic_DNA"/>
</dbReference>
<keyword evidence="1" id="KW-0446">Lipid-binding</keyword>
<protein>
    <recommendedName>
        <fullName evidence="4">DegV family protein with EDD domain</fullName>
    </recommendedName>
</protein>
<dbReference type="InterPro" id="IPR003797">
    <property type="entry name" value="DegV"/>
</dbReference>
<dbReference type="NCBIfam" id="TIGR00762">
    <property type="entry name" value="DegV"/>
    <property type="match status" value="1"/>
</dbReference>
<evidence type="ECO:0000313" key="2">
    <source>
        <dbReference type="EMBL" id="GIG06156.1"/>
    </source>
</evidence>
<gene>
    <name evidence="2" type="ORF">Cco03nite_28560</name>
</gene>
<dbReference type="Pfam" id="PF02645">
    <property type="entry name" value="DegV"/>
    <property type="match status" value="1"/>
</dbReference>
<reference evidence="2 3" key="1">
    <citation type="submission" date="2021-01" db="EMBL/GenBank/DDBJ databases">
        <title>Whole genome shotgun sequence of Catellatospora coxensis NBRC 107359.</title>
        <authorList>
            <person name="Komaki H."/>
            <person name="Tamura T."/>
        </authorList>
    </citation>
    <scope>NUCLEOTIDE SEQUENCE [LARGE SCALE GENOMIC DNA]</scope>
    <source>
        <strain evidence="2 3">NBRC 107359</strain>
    </source>
</reference>
<name>A0A8J3L009_9ACTN</name>